<organism evidence="6 7">
    <name type="scientific">Desulfosporosinus metallidurans</name>
    <dbReference type="NCBI Taxonomy" id="1888891"/>
    <lineage>
        <taxon>Bacteria</taxon>
        <taxon>Bacillati</taxon>
        <taxon>Bacillota</taxon>
        <taxon>Clostridia</taxon>
        <taxon>Eubacteriales</taxon>
        <taxon>Desulfitobacteriaceae</taxon>
        <taxon>Desulfosporosinus</taxon>
    </lineage>
</organism>
<dbReference type="PROSITE" id="PS51900">
    <property type="entry name" value="CB"/>
    <property type="match status" value="1"/>
</dbReference>
<dbReference type="GO" id="GO:0006310">
    <property type="term" value="P:DNA recombination"/>
    <property type="evidence" value="ECO:0007669"/>
    <property type="project" value="UniProtKB-KW"/>
</dbReference>
<feature type="domain" description="Tyr recombinase" evidence="4">
    <location>
        <begin position="95"/>
        <end position="276"/>
    </location>
</feature>
<dbReference type="EMBL" id="MLBF01000043">
    <property type="protein sequence ID" value="OLN28385.1"/>
    <property type="molecule type" value="Genomic_DNA"/>
</dbReference>
<evidence type="ECO:0000259" key="5">
    <source>
        <dbReference type="PROSITE" id="PS51900"/>
    </source>
</evidence>
<dbReference type="InterPro" id="IPR011010">
    <property type="entry name" value="DNA_brk_join_enz"/>
</dbReference>
<dbReference type="Gene3D" id="1.10.150.130">
    <property type="match status" value="1"/>
</dbReference>
<evidence type="ECO:0000259" key="4">
    <source>
        <dbReference type="PROSITE" id="PS51898"/>
    </source>
</evidence>
<feature type="domain" description="Core-binding (CB)" evidence="5">
    <location>
        <begin position="1"/>
        <end position="71"/>
    </location>
</feature>
<dbReference type="AlphaFoldDB" id="A0A1Q8QM38"/>
<dbReference type="Gene3D" id="1.10.443.10">
    <property type="entry name" value="Intergrase catalytic core"/>
    <property type="match status" value="1"/>
</dbReference>
<reference evidence="6 7" key="1">
    <citation type="submission" date="2016-09" db="EMBL/GenBank/DDBJ databases">
        <title>Complete genome of Desulfosporosinus sp. OL.</title>
        <authorList>
            <person name="Mardanov A."/>
            <person name="Beletsky A."/>
            <person name="Panova A."/>
            <person name="Karnachuk O."/>
            <person name="Ravin N."/>
        </authorList>
    </citation>
    <scope>NUCLEOTIDE SEQUENCE [LARGE SCALE GENOMIC DNA]</scope>
    <source>
        <strain evidence="6 7">OL</strain>
    </source>
</reference>
<evidence type="ECO:0000256" key="2">
    <source>
        <dbReference type="ARBA" id="ARBA00023172"/>
    </source>
</evidence>
<dbReference type="GO" id="GO:0015074">
    <property type="term" value="P:DNA integration"/>
    <property type="evidence" value="ECO:0007669"/>
    <property type="project" value="InterPro"/>
</dbReference>
<dbReference type="Proteomes" id="UP000186102">
    <property type="component" value="Unassembled WGS sequence"/>
</dbReference>
<dbReference type="STRING" id="1888891.DSOL_4034"/>
<proteinExistence type="predicted"/>
<dbReference type="PANTHER" id="PTHR30349">
    <property type="entry name" value="PHAGE INTEGRASE-RELATED"/>
    <property type="match status" value="1"/>
</dbReference>
<keyword evidence="1 3" id="KW-0238">DNA-binding</keyword>
<dbReference type="Pfam" id="PF00589">
    <property type="entry name" value="Phage_integrase"/>
    <property type="match status" value="1"/>
</dbReference>
<dbReference type="InterPro" id="IPR002104">
    <property type="entry name" value="Integrase_catalytic"/>
</dbReference>
<dbReference type="InterPro" id="IPR010998">
    <property type="entry name" value="Integrase_recombinase_N"/>
</dbReference>
<comment type="caution">
    <text evidence="6">The sequence shown here is derived from an EMBL/GenBank/DDBJ whole genome shotgun (WGS) entry which is preliminary data.</text>
</comment>
<dbReference type="PROSITE" id="PS51898">
    <property type="entry name" value="TYR_RECOMBINASE"/>
    <property type="match status" value="1"/>
</dbReference>
<evidence type="ECO:0000256" key="1">
    <source>
        <dbReference type="ARBA" id="ARBA00023125"/>
    </source>
</evidence>
<name>A0A1Q8QM38_9FIRM</name>
<keyword evidence="7" id="KW-1185">Reference proteome</keyword>
<evidence type="ECO:0000313" key="6">
    <source>
        <dbReference type="EMBL" id="OLN28385.1"/>
    </source>
</evidence>
<protein>
    <submittedName>
        <fullName evidence="6">Integrase/recombinase</fullName>
    </submittedName>
</protein>
<dbReference type="InterPro" id="IPR050090">
    <property type="entry name" value="Tyrosine_recombinase_XerCD"/>
</dbReference>
<gene>
    <name evidence="6" type="ORF">DSOL_4034</name>
</gene>
<dbReference type="GO" id="GO:0003677">
    <property type="term" value="F:DNA binding"/>
    <property type="evidence" value="ECO:0007669"/>
    <property type="project" value="UniProtKB-UniRule"/>
</dbReference>
<accession>A0A1Q8QM38</accession>
<dbReference type="InterPro" id="IPR044068">
    <property type="entry name" value="CB"/>
</dbReference>
<dbReference type="InterPro" id="IPR013762">
    <property type="entry name" value="Integrase-like_cat_sf"/>
</dbReference>
<evidence type="ECO:0000313" key="7">
    <source>
        <dbReference type="Proteomes" id="UP000186102"/>
    </source>
</evidence>
<evidence type="ECO:0000256" key="3">
    <source>
        <dbReference type="PROSITE-ProRule" id="PRU01248"/>
    </source>
</evidence>
<dbReference type="PANTHER" id="PTHR30349:SF90">
    <property type="entry name" value="TYROSINE RECOMBINASE XERD"/>
    <property type="match status" value="1"/>
</dbReference>
<keyword evidence="2" id="KW-0233">DNA recombination</keyword>
<dbReference type="SUPFAM" id="SSF56349">
    <property type="entry name" value="DNA breaking-rejoining enzymes"/>
    <property type="match status" value="1"/>
</dbReference>
<sequence length="283" mass="32550">MASLSETTLISHYNTVRQFLCFCSIENAIANGNKISPDQVRNFLMKELRHLSPASRKTILVRIRNYLRFLEFEDGFNADEILKLPMTPPVWKRMQVPKYLSAEDKNISIDIQPKFRDWPTRLRNRCFSDLGLRCVEVANLSLDDFDWQNGTVCVHKTKNHSERKLPLSLKAGQSIVNYLLKARPNTKERTLFVRFKKSAGFPMGTSQVRDTMRRAAVRAGLRHFTGTHMFRHTVAKDMISSGTDIKTIADILGHETIETTMIYTKINFPELSFVAGKWPEVIV</sequence>